<evidence type="ECO:0000256" key="1">
    <source>
        <dbReference type="SAM" id="MobiDB-lite"/>
    </source>
</evidence>
<gene>
    <name evidence="2" type="ORF">PIB30_062070</name>
</gene>
<proteinExistence type="predicted"/>
<evidence type="ECO:0000313" key="3">
    <source>
        <dbReference type="Proteomes" id="UP001341840"/>
    </source>
</evidence>
<dbReference type="EMBL" id="JASCZI010121400">
    <property type="protein sequence ID" value="MED6161577.1"/>
    <property type="molecule type" value="Genomic_DNA"/>
</dbReference>
<reference evidence="2 3" key="1">
    <citation type="journal article" date="2023" name="Plants (Basel)">
        <title>Bridging the Gap: Combining Genomics and Transcriptomics Approaches to Understand Stylosanthes scabra, an Orphan Legume from the Brazilian Caatinga.</title>
        <authorList>
            <person name="Ferreira-Neto J.R.C."/>
            <person name="da Silva M.D."/>
            <person name="Binneck E."/>
            <person name="de Melo N.F."/>
            <person name="da Silva R.H."/>
            <person name="de Melo A.L.T.M."/>
            <person name="Pandolfi V."/>
            <person name="Bustamante F.O."/>
            <person name="Brasileiro-Vidal A.C."/>
            <person name="Benko-Iseppon A.M."/>
        </authorList>
    </citation>
    <scope>NUCLEOTIDE SEQUENCE [LARGE SCALE GENOMIC DNA]</scope>
    <source>
        <tissue evidence="2">Leaves</tissue>
    </source>
</reference>
<organism evidence="2 3">
    <name type="scientific">Stylosanthes scabra</name>
    <dbReference type="NCBI Taxonomy" id="79078"/>
    <lineage>
        <taxon>Eukaryota</taxon>
        <taxon>Viridiplantae</taxon>
        <taxon>Streptophyta</taxon>
        <taxon>Embryophyta</taxon>
        <taxon>Tracheophyta</taxon>
        <taxon>Spermatophyta</taxon>
        <taxon>Magnoliopsida</taxon>
        <taxon>eudicotyledons</taxon>
        <taxon>Gunneridae</taxon>
        <taxon>Pentapetalae</taxon>
        <taxon>rosids</taxon>
        <taxon>fabids</taxon>
        <taxon>Fabales</taxon>
        <taxon>Fabaceae</taxon>
        <taxon>Papilionoideae</taxon>
        <taxon>50 kb inversion clade</taxon>
        <taxon>dalbergioids sensu lato</taxon>
        <taxon>Dalbergieae</taxon>
        <taxon>Pterocarpus clade</taxon>
        <taxon>Stylosanthes</taxon>
    </lineage>
</organism>
<accession>A0ABU6ULK6</accession>
<dbReference type="Proteomes" id="UP001341840">
    <property type="component" value="Unassembled WGS sequence"/>
</dbReference>
<feature type="region of interest" description="Disordered" evidence="1">
    <location>
        <begin position="148"/>
        <end position="239"/>
    </location>
</feature>
<name>A0ABU6ULK6_9FABA</name>
<comment type="caution">
    <text evidence="2">The sequence shown here is derived from an EMBL/GenBank/DDBJ whole genome shotgun (WGS) entry which is preliminary data.</text>
</comment>
<keyword evidence="3" id="KW-1185">Reference proteome</keyword>
<sequence>MGSVAPLQLHPNAWSSIRCFELVTQFLELPQDPEVFLYLFKFYSSNTSGRYFKIFPVDSHRPFWLSVEGEGRFPSYWSEQAGFDIVSVTYQRLNAEQKDTADILVHLFTKNNLAPKSLLTNSEEARRVIVEMAGNDVTLARLRNILRPPPTRAIPTSSGPSSAGRAVSPPIVPATRVVPEGGSSSEAGKETDQLVEISSPIREGEETLPIQTSPRKQSGEESLASSKRPRVSEGGSHEFRAMDRSFDASGFIGAHLLGPRASEALRDYGPVESVRWAG</sequence>
<evidence type="ECO:0000313" key="2">
    <source>
        <dbReference type="EMBL" id="MED6161577.1"/>
    </source>
</evidence>
<protein>
    <submittedName>
        <fullName evidence="2">Uncharacterized protein</fullName>
    </submittedName>
</protein>